<protein>
    <recommendedName>
        <fullName evidence="5">Interleukin-1</fullName>
    </recommendedName>
</protein>
<evidence type="ECO:0000256" key="1">
    <source>
        <dbReference type="ARBA" id="ARBA00004613"/>
    </source>
</evidence>
<dbReference type="GO" id="GO:0005615">
    <property type="term" value="C:extracellular space"/>
    <property type="evidence" value="ECO:0007669"/>
    <property type="project" value="InterPro"/>
</dbReference>
<dbReference type="GO" id="GO:0071222">
    <property type="term" value="P:cellular response to lipopolysaccharide"/>
    <property type="evidence" value="ECO:0007669"/>
    <property type="project" value="TreeGrafter"/>
</dbReference>
<comment type="subcellular location">
    <subcellularLocation>
        <location evidence="1 5">Secreted</location>
    </subcellularLocation>
</comment>
<dbReference type="InterPro" id="IPR003297">
    <property type="entry name" value="IL-1RA/IL-36"/>
</dbReference>
<dbReference type="PRINTS" id="PR00264">
    <property type="entry name" value="INTERLEUKIN1"/>
</dbReference>
<dbReference type="SMART" id="SM00125">
    <property type="entry name" value="IL1"/>
    <property type="match status" value="1"/>
</dbReference>
<dbReference type="InterPro" id="IPR008996">
    <property type="entry name" value="IL1/FGF"/>
</dbReference>
<dbReference type="PANTHER" id="PTHR10078:SF24">
    <property type="entry name" value="INTERLEUKIN-36 BETA"/>
    <property type="match status" value="1"/>
</dbReference>
<reference evidence="6 7" key="1">
    <citation type="journal article" date="2020" name="Nature">
        <title>Six reference-quality genomes reveal evolution of bat adaptations.</title>
        <authorList>
            <person name="Jebb D."/>
            <person name="Huang Z."/>
            <person name="Pippel M."/>
            <person name="Hughes G.M."/>
            <person name="Lavrichenko K."/>
            <person name="Devanna P."/>
            <person name="Winkler S."/>
            <person name="Jermiin L.S."/>
            <person name="Skirmuntt E.C."/>
            <person name="Katzourakis A."/>
            <person name="Burkitt-Gray L."/>
            <person name="Ray D.A."/>
            <person name="Sullivan K.A.M."/>
            <person name="Roscito J.G."/>
            <person name="Kirilenko B.M."/>
            <person name="Davalos L.M."/>
            <person name="Corthals A.P."/>
            <person name="Power M.L."/>
            <person name="Jones G."/>
            <person name="Ransome R.D."/>
            <person name="Dechmann D.K.N."/>
            <person name="Locatelli A.G."/>
            <person name="Puechmaille S.J."/>
            <person name="Fedrigo O."/>
            <person name="Jarvis E.D."/>
            <person name="Hiller M."/>
            <person name="Vernes S.C."/>
            <person name="Myers E.W."/>
            <person name="Teeling E.C."/>
        </authorList>
    </citation>
    <scope>NUCLEOTIDE SEQUENCE [LARGE SCALE GENOMIC DNA]</scope>
    <source>
        <strain evidence="6">MMolMol1</strain>
        <tissue evidence="6">Muscle</tissue>
    </source>
</reference>
<dbReference type="GO" id="GO:0002437">
    <property type="term" value="P:inflammatory response to antigenic stimulus"/>
    <property type="evidence" value="ECO:0007669"/>
    <property type="project" value="TreeGrafter"/>
</dbReference>
<dbReference type="SUPFAM" id="SSF50353">
    <property type="entry name" value="Cytokine"/>
    <property type="match status" value="1"/>
</dbReference>
<dbReference type="PANTHER" id="PTHR10078">
    <property type="entry name" value="INTERLEUKIN-1 FAMILY MEMBER"/>
    <property type="match status" value="1"/>
</dbReference>
<dbReference type="PRINTS" id="PR01360">
    <property type="entry name" value="INTRLEUKIN1X"/>
</dbReference>
<organism evidence="6 7">
    <name type="scientific">Molossus molossus</name>
    <name type="common">Pallas' mastiff bat</name>
    <name type="synonym">Vespertilio molossus</name>
    <dbReference type="NCBI Taxonomy" id="27622"/>
    <lineage>
        <taxon>Eukaryota</taxon>
        <taxon>Metazoa</taxon>
        <taxon>Chordata</taxon>
        <taxon>Craniata</taxon>
        <taxon>Vertebrata</taxon>
        <taxon>Euteleostomi</taxon>
        <taxon>Mammalia</taxon>
        <taxon>Eutheria</taxon>
        <taxon>Laurasiatheria</taxon>
        <taxon>Chiroptera</taxon>
        <taxon>Yangochiroptera</taxon>
        <taxon>Molossidae</taxon>
        <taxon>Molossus</taxon>
    </lineage>
</organism>
<comment type="caution">
    <text evidence="6">The sequence shown here is derived from an EMBL/GenBank/DDBJ whole genome shotgun (WGS) entry which is preliminary data.</text>
</comment>
<dbReference type="Gene3D" id="2.80.10.50">
    <property type="match status" value="1"/>
</dbReference>
<proteinExistence type="inferred from homology"/>
<comment type="function">
    <text evidence="4">Anti-inflammatory antagonist of interleukin-1 family of proinflammatory cytokines such as interleukin-1beta/IL1B and interleukin-1alpha/IL1A. Protects from immune dysregulation and uncontrolled systemic inflammation triggered by IL1 for a range of innate stimulatory agents such as pathogens.</text>
</comment>
<dbReference type="InParanoid" id="A0A7J8E2U3"/>
<dbReference type="InterPro" id="IPR000975">
    <property type="entry name" value="IL-1_fam"/>
</dbReference>
<keyword evidence="3 5" id="KW-0964">Secreted</keyword>
<evidence type="ECO:0000256" key="3">
    <source>
        <dbReference type="ARBA" id="ARBA00022525"/>
    </source>
</evidence>
<accession>A0A7J8E2U3</accession>
<gene>
    <name evidence="6" type="ORF">HJG59_006762</name>
</gene>
<comment type="similarity">
    <text evidence="2 5">Belongs to the IL-1 family.</text>
</comment>
<dbReference type="OrthoDB" id="9449069at2759"/>
<dbReference type="GO" id="GO:0045582">
    <property type="term" value="P:positive regulation of T cell differentiation"/>
    <property type="evidence" value="ECO:0007669"/>
    <property type="project" value="TreeGrafter"/>
</dbReference>
<evidence type="ECO:0000256" key="5">
    <source>
        <dbReference type="RuleBase" id="RU003753"/>
    </source>
</evidence>
<sequence length="169" mass="18685">MVLLTESPEADMSTISAQESPGLHSVRDSLQMVWVLKGKSLIAVPSSSNVKPVTICSAPCTDAKYHSDEKGNLIYLGIKDVDLCLFCAKIDGQPTLQLEEKQIMALYKEKNAQEPFLFLRSLEGSTSSFQSFAYPGWFIATSSEVGQPVTLTQERGTTFNTNFYFTPEE</sequence>
<evidence type="ECO:0000256" key="4">
    <source>
        <dbReference type="ARBA" id="ARBA00034096"/>
    </source>
</evidence>
<dbReference type="EMBL" id="JACASF010000015">
    <property type="protein sequence ID" value="KAF6429472.1"/>
    <property type="molecule type" value="Genomic_DNA"/>
</dbReference>
<dbReference type="GO" id="GO:0005149">
    <property type="term" value="F:interleukin-1 receptor binding"/>
    <property type="evidence" value="ECO:0007669"/>
    <property type="project" value="UniProtKB-UniRule"/>
</dbReference>
<dbReference type="Proteomes" id="UP000550707">
    <property type="component" value="Unassembled WGS sequence"/>
</dbReference>
<dbReference type="GO" id="GO:0005125">
    <property type="term" value="F:cytokine activity"/>
    <property type="evidence" value="ECO:0007669"/>
    <property type="project" value="UniProtKB-UniRule"/>
</dbReference>
<dbReference type="FunFam" id="2.80.10.50:FF:000013">
    <property type="entry name" value="Interleukin-1"/>
    <property type="match status" value="1"/>
</dbReference>
<dbReference type="Pfam" id="PF00340">
    <property type="entry name" value="IL1"/>
    <property type="match status" value="1"/>
</dbReference>
<evidence type="ECO:0000256" key="2">
    <source>
        <dbReference type="ARBA" id="ARBA00010448"/>
    </source>
</evidence>
<keyword evidence="7" id="KW-1185">Reference proteome</keyword>
<evidence type="ECO:0000313" key="7">
    <source>
        <dbReference type="Proteomes" id="UP000550707"/>
    </source>
</evidence>
<name>A0A7J8E2U3_MOLMO</name>
<dbReference type="AlphaFoldDB" id="A0A7J8E2U3"/>
<dbReference type="GO" id="GO:0010628">
    <property type="term" value="P:positive regulation of gene expression"/>
    <property type="evidence" value="ECO:0007669"/>
    <property type="project" value="TreeGrafter"/>
</dbReference>
<evidence type="ECO:0000313" key="6">
    <source>
        <dbReference type="EMBL" id="KAF6429472.1"/>
    </source>
</evidence>
<dbReference type="GO" id="GO:0019221">
    <property type="term" value="P:cytokine-mediated signaling pathway"/>
    <property type="evidence" value="ECO:0007669"/>
    <property type="project" value="TreeGrafter"/>
</dbReference>
<dbReference type="CDD" id="cd23300">
    <property type="entry name" value="beta-trefoil_IL36"/>
    <property type="match status" value="1"/>
</dbReference>